<dbReference type="GO" id="GO:0071978">
    <property type="term" value="P:bacterial-type flagellum-dependent swarming motility"/>
    <property type="evidence" value="ECO:0007669"/>
    <property type="project" value="TreeGrafter"/>
</dbReference>
<keyword evidence="6" id="KW-0282">Flagellum</keyword>
<evidence type="ECO:0000313" key="7">
    <source>
        <dbReference type="Proteomes" id="UP000031829"/>
    </source>
</evidence>
<dbReference type="Pfam" id="PF00460">
    <property type="entry name" value="Flg_bb_rod"/>
    <property type="match status" value="1"/>
</dbReference>
<dbReference type="GO" id="GO:0009425">
    <property type="term" value="C:bacterial-type flagellum basal body"/>
    <property type="evidence" value="ECO:0007669"/>
    <property type="project" value="UniProtKB-SubCell"/>
</dbReference>
<dbReference type="PANTHER" id="PTHR30435">
    <property type="entry name" value="FLAGELLAR PROTEIN"/>
    <property type="match status" value="1"/>
</dbReference>
<dbReference type="PANTHER" id="PTHR30435:SF19">
    <property type="entry name" value="FLAGELLAR BASAL-BODY ROD PROTEIN FLGG"/>
    <property type="match status" value="1"/>
</dbReference>
<evidence type="ECO:0000259" key="3">
    <source>
        <dbReference type="Pfam" id="PF00460"/>
    </source>
</evidence>
<gene>
    <name evidence="6" type="ORF">BG04_2133</name>
</gene>
<dbReference type="InterPro" id="IPR010930">
    <property type="entry name" value="Flg_bb/hook_C_dom"/>
</dbReference>
<protein>
    <submittedName>
        <fullName evidence="6">Flagellar hook-basal body family protein</fullName>
    </submittedName>
</protein>
<dbReference type="AlphaFoldDB" id="A0A0B6AWP7"/>
<name>A0A0B6AWP7_PRIM2</name>
<dbReference type="KEGG" id="bmeg:BG04_2133"/>
<dbReference type="PROSITE" id="PS00588">
    <property type="entry name" value="FLAGELLA_BB_ROD"/>
    <property type="match status" value="1"/>
</dbReference>
<dbReference type="NCBIfam" id="TIGR03506">
    <property type="entry name" value="FlgEFG_subfam"/>
    <property type="match status" value="1"/>
</dbReference>
<proteinExistence type="inferred from homology"/>
<evidence type="ECO:0000256" key="2">
    <source>
        <dbReference type="RuleBase" id="RU362116"/>
    </source>
</evidence>
<organism evidence="6 7">
    <name type="scientific">Priestia megaterium (strain ATCC 14581 / DSM 32 / CCUG 1817 / JCM 2506 / NBRC 15308 / NCIMB 9376 / NCTC 10342 / NRRL B-14308 / VKM B-512 / Ford 19)</name>
    <name type="common">Bacillus megaterium</name>
    <dbReference type="NCBI Taxonomy" id="1348623"/>
    <lineage>
        <taxon>Bacteria</taxon>
        <taxon>Bacillati</taxon>
        <taxon>Bacillota</taxon>
        <taxon>Bacilli</taxon>
        <taxon>Bacillales</taxon>
        <taxon>Bacillaceae</taxon>
        <taxon>Priestia</taxon>
    </lineage>
</organism>
<dbReference type="Proteomes" id="UP000031829">
    <property type="component" value="Chromosome"/>
</dbReference>
<evidence type="ECO:0000259" key="4">
    <source>
        <dbReference type="Pfam" id="PF06429"/>
    </source>
</evidence>
<sequence length="274" mass="30389">MFKGFYTAAAGMLSQQRQTDLLTNNIANANTLGFKADQGTLKAFPDMLLQRMESEDLPTDRSISVQNKKEIGTINTGVYMQETVPNFTQGDLQQTSQSTDIALMEQNMPTKEGGLFFVVQSPDNTPQYTRNSNFTLDQQGFLTTSTGAYVLNTNNQPIQLKSENFTVDSQGNVTENNQQVAQIDIAYASDLQTIKKAGNGLYETLNNQPLPSARNNPGISYQLKQGFVERSNVDAAQSMTDLLTAYRAFEANQKIMQAYDRSMDKAANEIGRVR</sequence>
<dbReference type="EMBL" id="CP009920">
    <property type="protein sequence ID" value="AJI24294.1"/>
    <property type="molecule type" value="Genomic_DNA"/>
</dbReference>
<dbReference type="InterPro" id="IPR037925">
    <property type="entry name" value="FlgE/F/G-like"/>
</dbReference>
<dbReference type="Pfam" id="PF06429">
    <property type="entry name" value="Flg_bbr_C"/>
    <property type="match status" value="1"/>
</dbReference>
<feature type="domain" description="Flagellar basal body rod protein N-terminal" evidence="3">
    <location>
        <begin position="5"/>
        <end position="35"/>
    </location>
</feature>
<dbReference type="RefSeq" id="WP_034648289.1">
    <property type="nucleotide sequence ID" value="NZ_BCVB01000009.1"/>
</dbReference>
<evidence type="ECO:0000256" key="1">
    <source>
        <dbReference type="ARBA" id="ARBA00009677"/>
    </source>
</evidence>
<dbReference type="GeneID" id="93645599"/>
<evidence type="ECO:0000259" key="5">
    <source>
        <dbReference type="Pfam" id="PF22692"/>
    </source>
</evidence>
<dbReference type="InterPro" id="IPR020013">
    <property type="entry name" value="Flagellar_FlgE/F/G"/>
</dbReference>
<evidence type="ECO:0000313" key="6">
    <source>
        <dbReference type="EMBL" id="AJI24294.1"/>
    </source>
</evidence>
<comment type="similarity">
    <text evidence="1 2">Belongs to the flagella basal body rod proteins family.</text>
</comment>
<accession>A0A0B6AWP7</accession>
<dbReference type="InterPro" id="IPR001444">
    <property type="entry name" value="Flag_bb_rod_N"/>
</dbReference>
<feature type="domain" description="Flagellar basal-body/hook protein C-terminal" evidence="4">
    <location>
        <begin position="224"/>
        <end position="268"/>
    </location>
</feature>
<dbReference type="HOGENOM" id="CLU_013687_0_0_9"/>
<keyword evidence="6" id="KW-0966">Cell projection</keyword>
<dbReference type="InterPro" id="IPR053967">
    <property type="entry name" value="LlgE_F_G-like_D1"/>
</dbReference>
<dbReference type="InterPro" id="IPR019776">
    <property type="entry name" value="Flagellar_basal_body_rod_CS"/>
</dbReference>
<dbReference type="SUPFAM" id="SSF117143">
    <property type="entry name" value="Flagellar hook protein flgE"/>
    <property type="match status" value="1"/>
</dbReference>
<dbReference type="Pfam" id="PF22692">
    <property type="entry name" value="LlgE_F_G_D1"/>
    <property type="match status" value="1"/>
</dbReference>
<keyword evidence="2" id="KW-0975">Bacterial flagellum</keyword>
<keyword evidence="6" id="KW-0969">Cilium</keyword>
<feature type="domain" description="Flagellar hook protein FlgE/F/G-like D1" evidence="5">
    <location>
        <begin position="113"/>
        <end position="174"/>
    </location>
</feature>
<comment type="subcellular location">
    <subcellularLocation>
        <location evidence="2">Bacterial flagellum basal body</location>
    </subcellularLocation>
</comment>
<reference evidence="6 7" key="1">
    <citation type="journal article" date="2015" name="Genome Announc.">
        <title>Complete genome sequences for 35 biothreat assay-relevant bacillus species.</title>
        <authorList>
            <person name="Johnson S.L."/>
            <person name="Daligault H.E."/>
            <person name="Davenport K.W."/>
            <person name="Jaissle J."/>
            <person name="Frey K.G."/>
            <person name="Ladner J.T."/>
            <person name="Broomall S.M."/>
            <person name="Bishop-Lilly K.A."/>
            <person name="Bruce D.C."/>
            <person name="Gibbons H.S."/>
            <person name="Coyne S.R."/>
            <person name="Lo C.C."/>
            <person name="Meincke L."/>
            <person name="Munk A.C."/>
            <person name="Koroleva G.I."/>
            <person name="Rosenzweig C.N."/>
            <person name="Palacios G.F."/>
            <person name="Redden C.L."/>
            <person name="Minogue T.D."/>
            <person name="Chain P.S."/>
        </authorList>
    </citation>
    <scope>NUCLEOTIDE SEQUENCE [LARGE SCALE GENOMIC DNA]</scope>
    <source>
        <strain evidence="7">ATCC 14581 / DSM 32 / JCM 2506 / NBRC 15308 / NCIMB 9376 / NCTC 10342 / NRRL B-14308 / VKM B-512</strain>
    </source>
</reference>